<sequence>MANNNNSEDSSKSTERGEDERRGEEYNEETDQSTEDPEMSQRKATIILSTVLSTLVFMTVSLYLGYPGYGLLVLFVALGVFFTLTEE</sequence>
<accession>A0A9Q4C270</accession>
<feature type="region of interest" description="Disordered" evidence="1">
    <location>
        <begin position="1"/>
        <end position="41"/>
    </location>
</feature>
<dbReference type="AlphaFoldDB" id="A0A9Q4C270"/>
<dbReference type="Proteomes" id="UP001149411">
    <property type="component" value="Unassembled WGS sequence"/>
</dbReference>
<proteinExistence type="predicted"/>
<gene>
    <name evidence="3" type="ORF">EGH25_04080</name>
</gene>
<evidence type="ECO:0000313" key="4">
    <source>
        <dbReference type="Proteomes" id="UP001149411"/>
    </source>
</evidence>
<keyword evidence="2" id="KW-0472">Membrane</keyword>
<organism evidence="3 4">
    <name type="scientific">Halorutilus salinus</name>
    <dbReference type="NCBI Taxonomy" id="2487751"/>
    <lineage>
        <taxon>Archaea</taxon>
        <taxon>Methanobacteriati</taxon>
        <taxon>Methanobacteriota</taxon>
        <taxon>Stenosarchaea group</taxon>
        <taxon>Halobacteria</taxon>
        <taxon>Halorutilales</taxon>
        <taxon>Halorutilaceae</taxon>
        <taxon>Halorutilus</taxon>
    </lineage>
</organism>
<evidence type="ECO:0000256" key="2">
    <source>
        <dbReference type="SAM" id="Phobius"/>
    </source>
</evidence>
<evidence type="ECO:0000256" key="1">
    <source>
        <dbReference type="SAM" id="MobiDB-lite"/>
    </source>
</evidence>
<feature type="compositionally biased region" description="Basic and acidic residues" evidence="1">
    <location>
        <begin position="9"/>
        <end position="25"/>
    </location>
</feature>
<evidence type="ECO:0000313" key="3">
    <source>
        <dbReference type="EMBL" id="MCX2818532.1"/>
    </source>
</evidence>
<feature type="compositionally biased region" description="Acidic residues" evidence="1">
    <location>
        <begin position="26"/>
        <end position="38"/>
    </location>
</feature>
<name>A0A9Q4C270_9EURY</name>
<keyword evidence="2" id="KW-1133">Transmembrane helix</keyword>
<feature type="transmembrane region" description="Helical" evidence="2">
    <location>
        <begin position="69"/>
        <end position="85"/>
    </location>
</feature>
<reference evidence="3" key="1">
    <citation type="submission" date="2022-09" db="EMBL/GenBank/DDBJ databases">
        <title>Haloadaptaus new haloarchaeum isolated from saline soil.</title>
        <authorList>
            <person name="Duran-Viseras A."/>
            <person name="Sanchez-Porro C."/>
            <person name="Ventosa A."/>
        </authorList>
    </citation>
    <scope>NUCLEOTIDE SEQUENCE</scope>
    <source>
        <strain evidence="3">F3-133</strain>
    </source>
</reference>
<comment type="caution">
    <text evidence="3">The sequence shown here is derived from an EMBL/GenBank/DDBJ whole genome shotgun (WGS) entry which is preliminary data.</text>
</comment>
<dbReference type="EMBL" id="RKLV01000003">
    <property type="protein sequence ID" value="MCX2818532.1"/>
    <property type="molecule type" value="Genomic_DNA"/>
</dbReference>
<keyword evidence="2" id="KW-0812">Transmembrane</keyword>
<keyword evidence="4" id="KW-1185">Reference proteome</keyword>
<protein>
    <submittedName>
        <fullName evidence="3">Uncharacterized protein</fullName>
    </submittedName>
</protein>